<proteinExistence type="inferred from homology"/>
<dbReference type="InterPro" id="IPR023214">
    <property type="entry name" value="HAD_sf"/>
</dbReference>
<evidence type="ECO:0000256" key="3">
    <source>
        <dbReference type="ARBA" id="ARBA00012517"/>
    </source>
</evidence>
<gene>
    <name evidence="17" type="primary">cadA</name>
    <name evidence="17" type="ORF">EGH21_15825</name>
</gene>
<dbReference type="AlphaFoldDB" id="A0AAW4PTP3"/>
<keyword evidence="9" id="KW-0067">ATP-binding</keyword>
<dbReference type="RefSeq" id="WP_220619455.1">
    <property type="nucleotide sequence ID" value="NZ_RKLR01000007.1"/>
</dbReference>
<dbReference type="Gene3D" id="2.70.150.10">
    <property type="entry name" value="Calcium-transporting ATPase, cytoplasmic transduction domain A"/>
    <property type="match status" value="1"/>
</dbReference>
<dbReference type="NCBIfam" id="TIGR01512">
    <property type="entry name" value="ATPase-IB2_Cd"/>
    <property type="match status" value="1"/>
</dbReference>
<feature type="domain" description="HMA" evidence="16">
    <location>
        <begin position="7"/>
        <end position="73"/>
    </location>
</feature>
<dbReference type="PROSITE" id="PS50846">
    <property type="entry name" value="HMA_2"/>
    <property type="match status" value="1"/>
</dbReference>
<accession>A0AAW4PTP3</accession>
<dbReference type="EMBL" id="RKLR01000007">
    <property type="protein sequence ID" value="MBX0324499.1"/>
    <property type="molecule type" value="Genomic_DNA"/>
</dbReference>
<dbReference type="InterPro" id="IPR036412">
    <property type="entry name" value="HAD-like_sf"/>
</dbReference>
<organism evidence="17 18">
    <name type="scientific">Haloarcula rubra</name>
    <dbReference type="NCBI Taxonomy" id="2487747"/>
    <lineage>
        <taxon>Archaea</taxon>
        <taxon>Methanobacteriati</taxon>
        <taxon>Methanobacteriota</taxon>
        <taxon>Stenosarchaea group</taxon>
        <taxon>Halobacteria</taxon>
        <taxon>Halobacteriales</taxon>
        <taxon>Haloarculaceae</taxon>
        <taxon>Haloarcula</taxon>
    </lineage>
</organism>
<dbReference type="GO" id="GO:0016887">
    <property type="term" value="F:ATP hydrolysis activity"/>
    <property type="evidence" value="ECO:0007669"/>
    <property type="project" value="InterPro"/>
</dbReference>
<feature type="transmembrane region" description="Helical" evidence="15">
    <location>
        <begin position="137"/>
        <end position="156"/>
    </location>
</feature>
<dbReference type="InterPro" id="IPR044492">
    <property type="entry name" value="P_typ_ATPase_HD_dom"/>
</dbReference>
<dbReference type="GO" id="GO:0046872">
    <property type="term" value="F:metal ion binding"/>
    <property type="evidence" value="ECO:0007669"/>
    <property type="project" value="UniProtKB-KW"/>
</dbReference>
<dbReference type="SFLD" id="SFLDF00027">
    <property type="entry name" value="p-type_atpase"/>
    <property type="match status" value="1"/>
</dbReference>
<dbReference type="Pfam" id="PF00702">
    <property type="entry name" value="Hydrolase"/>
    <property type="match status" value="1"/>
</dbReference>
<evidence type="ECO:0000256" key="10">
    <source>
        <dbReference type="ARBA" id="ARBA00022967"/>
    </source>
</evidence>
<dbReference type="Gene3D" id="3.30.70.100">
    <property type="match status" value="1"/>
</dbReference>
<dbReference type="PANTHER" id="PTHR48085:SF5">
    <property type="entry name" value="CADMIUM_ZINC-TRANSPORTING ATPASE HMA4-RELATED"/>
    <property type="match status" value="1"/>
</dbReference>
<dbReference type="InterPro" id="IPR023298">
    <property type="entry name" value="ATPase_P-typ_TM_dom_sf"/>
</dbReference>
<evidence type="ECO:0000256" key="12">
    <source>
        <dbReference type="ARBA" id="ARBA00023008"/>
    </source>
</evidence>
<feature type="transmembrane region" description="Helical" evidence="15">
    <location>
        <begin position="193"/>
        <end position="213"/>
    </location>
</feature>
<evidence type="ECO:0000256" key="14">
    <source>
        <dbReference type="ARBA" id="ARBA00023136"/>
    </source>
</evidence>
<keyword evidence="4" id="KW-0813">Transport</keyword>
<dbReference type="InterPro" id="IPR006121">
    <property type="entry name" value="HMA_dom"/>
</dbReference>
<protein>
    <recommendedName>
        <fullName evidence="3">P-type Cu(+) transporter</fullName>
        <ecNumber evidence="3">7.2.2.8</ecNumber>
    </recommendedName>
</protein>
<dbReference type="InterPro" id="IPR008250">
    <property type="entry name" value="ATPase_P-typ_transduc_dom_A_sf"/>
</dbReference>
<dbReference type="InterPro" id="IPR023299">
    <property type="entry name" value="ATPase_P-typ_cyto_dom_N"/>
</dbReference>
<keyword evidence="8" id="KW-0187">Copper transport</keyword>
<dbReference type="Proteomes" id="UP001430377">
    <property type="component" value="Unassembled WGS sequence"/>
</dbReference>
<dbReference type="GO" id="GO:0005524">
    <property type="term" value="F:ATP binding"/>
    <property type="evidence" value="ECO:0007669"/>
    <property type="project" value="UniProtKB-KW"/>
</dbReference>
<keyword evidence="6" id="KW-0479">Metal-binding</keyword>
<dbReference type="GO" id="GO:0012505">
    <property type="term" value="C:endomembrane system"/>
    <property type="evidence" value="ECO:0007669"/>
    <property type="project" value="UniProtKB-SubCell"/>
</dbReference>
<dbReference type="EC" id="7.2.2.8" evidence="3"/>
<evidence type="ECO:0000256" key="15">
    <source>
        <dbReference type="SAM" id="Phobius"/>
    </source>
</evidence>
<sequence>MSSEDARTLRLRVPEMDCSSCAATVDSAVADHPGVESVDTRPGSGIAVVTYDPDAVDRETLVSAVERAGYPVQSASDGDEADVPRSDERASVWQSARAKKTAVGGVLLAVGLLAEFGLAPIPVATLGPVGPVGLVEFVLADLLFLGAVAAAGQEILRGGVVAARQRNLGIDFLMSAAIVGAITASLVGDETLYVEAATLAVLFSIAELLEGYAMDRARNSLRELVDLAPDEATVLRDGEEVTVPVDDVTVGDRVVVRPGEKIPADGDVLEGESAVDESPVTGESVPVDKAPGDAVYAGTMNEGGYLELQVTAPPGEDTLSQVIRLVEDAEAKKTEREQFVERFSNYYTPLMVTLAIAVTVGPPLLLGAPWLEWFVTGITLLVLACPCAFVISTPVTVVAGITSAARHGVLVKGGTHLEAMGGVDAIALDKTGTLTKGELSVTDVVPVGDRTETDVLRCARGLEARSEHPIGEAIVARADEAAVEVTEPSSFESLTGEGVQATLDGTRHYAGKPGLFDDLGFELDHAHVVEPSGNLATEVRDMCDRQGCLNLVEDTIPRLQDEGKTVVLVGTEDSLEGIVAVADELRPGAAETVARLRDLGIEPVMLTGDNERTARAIAERVGITDFRAELMPDEKVAAVEELLEEYDDVAMVGDGVNDAPALATATVGIAMGAAGSDAAIETADIALLGDDIGRLPYLAVLSKKATGVIKQNVWSSLGLKLLLAVGAVTGYVGVALAVLLGDAGMTVGVTGNAMRLSRVEAEEFGDASE</sequence>
<keyword evidence="7" id="KW-0547">Nucleotide-binding</keyword>
<evidence type="ECO:0000313" key="17">
    <source>
        <dbReference type="EMBL" id="MBX0324499.1"/>
    </source>
</evidence>
<evidence type="ECO:0000256" key="2">
    <source>
        <dbReference type="ARBA" id="ARBA00006024"/>
    </source>
</evidence>
<dbReference type="CDD" id="cd00371">
    <property type="entry name" value="HMA"/>
    <property type="match status" value="1"/>
</dbReference>
<dbReference type="PANTHER" id="PTHR48085">
    <property type="entry name" value="CADMIUM/ZINC-TRANSPORTING ATPASE HMA2-RELATED"/>
    <property type="match status" value="1"/>
</dbReference>
<dbReference type="Gene3D" id="3.40.50.1000">
    <property type="entry name" value="HAD superfamily/HAD-like"/>
    <property type="match status" value="1"/>
</dbReference>
<dbReference type="FunFam" id="3.40.50.1000:FF:000144">
    <property type="entry name" value="copper-transporting ATPase 1 isoform X2"/>
    <property type="match status" value="1"/>
</dbReference>
<comment type="similarity">
    <text evidence="2">Belongs to the cation transport ATPase (P-type) (TC 3.A.3) family. Type IB subfamily.</text>
</comment>
<evidence type="ECO:0000256" key="7">
    <source>
        <dbReference type="ARBA" id="ARBA00022741"/>
    </source>
</evidence>
<dbReference type="Pfam" id="PF00122">
    <property type="entry name" value="E1-E2_ATPase"/>
    <property type="match status" value="1"/>
</dbReference>
<keyword evidence="12" id="KW-0186">Copper</keyword>
<feature type="transmembrane region" description="Helical" evidence="15">
    <location>
        <begin position="378"/>
        <end position="402"/>
    </location>
</feature>
<dbReference type="NCBIfam" id="TIGR01494">
    <property type="entry name" value="ATPase_P-type"/>
    <property type="match status" value="2"/>
</dbReference>
<dbReference type="GO" id="GO:0016020">
    <property type="term" value="C:membrane"/>
    <property type="evidence" value="ECO:0007669"/>
    <property type="project" value="InterPro"/>
</dbReference>
<evidence type="ECO:0000256" key="4">
    <source>
        <dbReference type="ARBA" id="ARBA00022448"/>
    </source>
</evidence>
<dbReference type="PROSITE" id="PS00154">
    <property type="entry name" value="ATPASE_E1_E2"/>
    <property type="match status" value="1"/>
</dbReference>
<keyword evidence="14 15" id="KW-0472">Membrane</keyword>
<keyword evidence="10" id="KW-1278">Translocase</keyword>
<dbReference type="InterPro" id="IPR051014">
    <property type="entry name" value="Cation_Transport_ATPase_IB"/>
</dbReference>
<dbReference type="Gene3D" id="3.40.1110.10">
    <property type="entry name" value="Calcium-transporting ATPase, cytoplasmic domain N"/>
    <property type="match status" value="1"/>
</dbReference>
<dbReference type="SUPFAM" id="SSF81653">
    <property type="entry name" value="Calcium ATPase, transduction domain A"/>
    <property type="match status" value="1"/>
</dbReference>
<reference evidence="17 18" key="1">
    <citation type="submission" date="2021-06" db="EMBL/GenBank/DDBJ databases">
        <title>Halomicroarcula sp. a new haloarchaeum isolated from saline soil.</title>
        <authorList>
            <person name="Duran-Viseras A."/>
            <person name="Sanchez-Porro C."/>
            <person name="Ventosa A."/>
        </authorList>
    </citation>
    <scope>NUCLEOTIDE SEQUENCE [LARGE SCALE GENOMIC DNA]</scope>
    <source>
        <strain evidence="17 18">F13</strain>
    </source>
</reference>
<dbReference type="SUPFAM" id="SSF56784">
    <property type="entry name" value="HAD-like"/>
    <property type="match status" value="1"/>
</dbReference>
<evidence type="ECO:0000256" key="13">
    <source>
        <dbReference type="ARBA" id="ARBA00023065"/>
    </source>
</evidence>
<dbReference type="SUPFAM" id="SSF81665">
    <property type="entry name" value="Calcium ATPase, transmembrane domain M"/>
    <property type="match status" value="1"/>
</dbReference>
<evidence type="ECO:0000256" key="9">
    <source>
        <dbReference type="ARBA" id="ARBA00022840"/>
    </source>
</evidence>
<dbReference type="SFLD" id="SFLDG00002">
    <property type="entry name" value="C1.7:_P-type_atpase_like"/>
    <property type="match status" value="1"/>
</dbReference>
<dbReference type="InterPro" id="IPR036163">
    <property type="entry name" value="HMA_dom_sf"/>
</dbReference>
<dbReference type="SFLD" id="SFLDS00003">
    <property type="entry name" value="Haloacid_Dehalogenase"/>
    <property type="match status" value="1"/>
</dbReference>
<keyword evidence="13" id="KW-0406">Ion transport</keyword>
<evidence type="ECO:0000256" key="5">
    <source>
        <dbReference type="ARBA" id="ARBA00022692"/>
    </source>
</evidence>
<dbReference type="InterPro" id="IPR001757">
    <property type="entry name" value="P_typ_ATPase"/>
</dbReference>
<evidence type="ECO:0000256" key="11">
    <source>
        <dbReference type="ARBA" id="ARBA00022989"/>
    </source>
</evidence>
<feature type="transmembrane region" description="Helical" evidence="15">
    <location>
        <begin position="346"/>
        <end position="366"/>
    </location>
</feature>
<name>A0AAW4PTP3_9EURY</name>
<evidence type="ECO:0000313" key="18">
    <source>
        <dbReference type="Proteomes" id="UP001430377"/>
    </source>
</evidence>
<dbReference type="PRINTS" id="PR00119">
    <property type="entry name" value="CATATPASE"/>
</dbReference>
<keyword evidence="18" id="KW-1185">Reference proteome</keyword>
<dbReference type="Pfam" id="PF00403">
    <property type="entry name" value="HMA"/>
    <property type="match status" value="1"/>
</dbReference>
<feature type="transmembrane region" description="Helical" evidence="15">
    <location>
        <begin position="168"/>
        <end position="187"/>
    </location>
</feature>
<dbReference type="NCBIfam" id="TIGR01525">
    <property type="entry name" value="ATPase-IB_hvy"/>
    <property type="match status" value="1"/>
</dbReference>
<dbReference type="FunFam" id="2.70.150.10:FF:000002">
    <property type="entry name" value="Copper-transporting ATPase 1, putative"/>
    <property type="match status" value="1"/>
</dbReference>
<evidence type="ECO:0000256" key="6">
    <source>
        <dbReference type="ARBA" id="ARBA00022723"/>
    </source>
</evidence>
<dbReference type="InterPro" id="IPR059000">
    <property type="entry name" value="ATPase_P-type_domA"/>
</dbReference>
<keyword evidence="11 15" id="KW-1133">Transmembrane helix</keyword>
<feature type="transmembrane region" description="Helical" evidence="15">
    <location>
        <begin position="721"/>
        <end position="740"/>
    </location>
</feature>
<evidence type="ECO:0000259" key="16">
    <source>
        <dbReference type="PROSITE" id="PS50846"/>
    </source>
</evidence>
<evidence type="ECO:0000256" key="1">
    <source>
        <dbReference type="ARBA" id="ARBA00004127"/>
    </source>
</evidence>
<evidence type="ECO:0000256" key="8">
    <source>
        <dbReference type="ARBA" id="ARBA00022796"/>
    </source>
</evidence>
<dbReference type="InterPro" id="IPR027256">
    <property type="entry name" value="P-typ_ATPase_IB"/>
</dbReference>
<dbReference type="GO" id="GO:0140581">
    <property type="term" value="F:P-type monovalent copper transporter activity"/>
    <property type="evidence" value="ECO:0007669"/>
    <property type="project" value="UniProtKB-EC"/>
</dbReference>
<dbReference type="PROSITE" id="PS01229">
    <property type="entry name" value="COF_2"/>
    <property type="match status" value="1"/>
</dbReference>
<comment type="subcellular location">
    <subcellularLocation>
        <location evidence="1">Endomembrane system</location>
        <topology evidence="1">Multi-pass membrane protein</topology>
    </subcellularLocation>
</comment>
<dbReference type="InterPro" id="IPR018303">
    <property type="entry name" value="ATPase_P-typ_P_site"/>
</dbReference>
<feature type="transmembrane region" description="Helical" evidence="15">
    <location>
        <begin position="102"/>
        <end position="125"/>
    </location>
</feature>
<keyword evidence="5 15" id="KW-0812">Transmembrane</keyword>
<comment type="caution">
    <text evidence="17">The sequence shown here is derived from an EMBL/GenBank/DDBJ whole genome shotgun (WGS) entry which is preliminary data.</text>
</comment>
<dbReference type="SUPFAM" id="SSF55008">
    <property type="entry name" value="HMA, heavy metal-associated domain"/>
    <property type="match status" value="1"/>
</dbReference>